<evidence type="ECO:0000313" key="1">
    <source>
        <dbReference type="EMBL" id="KAG2267022.1"/>
    </source>
</evidence>
<accession>A0A8X7QBD1</accession>
<gene>
    <name evidence="1" type="ORF">Bca52824_074101</name>
</gene>
<sequence>MEVAEDLNVPEKRPQVSVAPKDWVRYEVGMECSREISITRAAWIVLDDKDGVLQHSRRAFSKFGSRLKAKL</sequence>
<organism evidence="1 2">
    <name type="scientific">Brassica carinata</name>
    <name type="common">Ethiopian mustard</name>
    <name type="synonym">Abyssinian cabbage</name>
    <dbReference type="NCBI Taxonomy" id="52824"/>
    <lineage>
        <taxon>Eukaryota</taxon>
        <taxon>Viridiplantae</taxon>
        <taxon>Streptophyta</taxon>
        <taxon>Embryophyta</taxon>
        <taxon>Tracheophyta</taxon>
        <taxon>Spermatophyta</taxon>
        <taxon>Magnoliopsida</taxon>
        <taxon>eudicotyledons</taxon>
        <taxon>Gunneridae</taxon>
        <taxon>Pentapetalae</taxon>
        <taxon>rosids</taxon>
        <taxon>malvids</taxon>
        <taxon>Brassicales</taxon>
        <taxon>Brassicaceae</taxon>
        <taxon>Brassiceae</taxon>
        <taxon>Brassica</taxon>
    </lineage>
</organism>
<evidence type="ECO:0000313" key="2">
    <source>
        <dbReference type="Proteomes" id="UP000886595"/>
    </source>
</evidence>
<comment type="caution">
    <text evidence="1">The sequence shown here is derived from an EMBL/GenBank/DDBJ whole genome shotgun (WGS) entry which is preliminary data.</text>
</comment>
<dbReference type="AlphaFoldDB" id="A0A8X7QBD1"/>
<proteinExistence type="predicted"/>
<name>A0A8X7QBD1_BRACI</name>
<keyword evidence="2" id="KW-1185">Reference proteome</keyword>
<reference evidence="1 2" key="1">
    <citation type="submission" date="2020-02" db="EMBL/GenBank/DDBJ databases">
        <authorList>
            <person name="Ma Q."/>
            <person name="Huang Y."/>
            <person name="Song X."/>
            <person name="Pei D."/>
        </authorList>
    </citation>
    <scope>NUCLEOTIDE SEQUENCE [LARGE SCALE GENOMIC DNA]</scope>
    <source>
        <strain evidence="1">Sxm20200214</strain>
        <tissue evidence="1">Leaf</tissue>
    </source>
</reference>
<dbReference type="Proteomes" id="UP000886595">
    <property type="component" value="Unassembled WGS sequence"/>
</dbReference>
<protein>
    <submittedName>
        <fullName evidence="1">Uncharacterized protein</fullName>
    </submittedName>
</protein>
<dbReference type="EMBL" id="JAAMPC010000014">
    <property type="protein sequence ID" value="KAG2267022.1"/>
    <property type="molecule type" value="Genomic_DNA"/>
</dbReference>